<organism evidence="3 4">
    <name type="scientific">Devosia soli</name>
    <dbReference type="NCBI Taxonomy" id="361041"/>
    <lineage>
        <taxon>Bacteria</taxon>
        <taxon>Pseudomonadati</taxon>
        <taxon>Pseudomonadota</taxon>
        <taxon>Alphaproteobacteria</taxon>
        <taxon>Hyphomicrobiales</taxon>
        <taxon>Devosiaceae</taxon>
        <taxon>Devosia</taxon>
    </lineage>
</organism>
<dbReference type="Pfam" id="PF01757">
    <property type="entry name" value="Acyl_transf_3"/>
    <property type="match status" value="1"/>
</dbReference>
<name>A0A0F5L3G1_9HYPH</name>
<evidence type="ECO:0000259" key="2">
    <source>
        <dbReference type="Pfam" id="PF01757"/>
    </source>
</evidence>
<keyword evidence="1" id="KW-0472">Membrane</keyword>
<comment type="caution">
    <text evidence="3">The sequence shown here is derived from an EMBL/GenBank/DDBJ whole genome shotgun (WGS) entry which is preliminary data.</text>
</comment>
<keyword evidence="1" id="KW-1133">Transmembrane helix</keyword>
<evidence type="ECO:0000256" key="1">
    <source>
        <dbReference type="SAM" id="Phobius"/>
    </source>
</evidence>
<feature type="transmembrane region" description="Helical" evidence="1">
    <location>
        <begin position="229"/>
        <end position="249"/>
    </location>
</feature>
<feature type="transmembrane region" description="Helical" evidence="1">
    <location>
        <begin position="57"/>
        <end position="77"/>
    </location>
</feature>
<dbReference type="PATRIC" id="fig|361041.3.peg.2552"/>
<dbReference type="InterPro" id="IPR002656">
    <property type="entry name" value="Acyl_transf_3_dom"/>
</dbReference>
<dbReference type="AlphaFoldDB" id="A0A0F5L3G1"/>
<evidence type="ECO:0000313" key="3">
    <source>
        <dbReference type="EMBL" id="KKB76956.1"/>
    </source>
</evidence>
<dbReference type="EMBL" id="LAJG01000034">
    <property type="protein sequence ID" value="KKB76956.1"/>
    <property type="molecule type" value="Genomic_DNA"/>
</dbReference>
<keyword evidence="4" id="KW-1185">Reference proteome</keyword>
<dbReference type="OrthoDB" id="9796461at2"/>
<dbReference type="STRING" id="361041.VW35_15785"/>
<feature type="transmembrane region" description="Helical" evidence="1">
    <location>
        <begin position="295"/>
        <end position="312"/>
    </location>
</feature>
<dbReference type="GO" id="GO:0009103">
    <property type="term" value="P:lipopolysaccharide biosynthetic process"/>
    <property type="evidence" value="ECO:0007669"/>
    <property type="project" value="TreeGrafter"/>
</dbReference>
<protein>
    <recommendedName>
        <fullName evidence="2">Acyltransferase 3 domain-containing protein</fullName>
    </recommendedName>
</protein>
<dbReference type="GO" id="GO:0016020">
    <property type="term" value="C:membrane"/>
    <property type="evidence" value="ECO:0007669"/>
    <property type="project" value="TreeGrafter"/>
</dbReference>
<feature type="transmembrane region" description="Helical" evidence="1">
    <location>
        <begin position="198"/>
        <end position="217"/>
    </location>
</feature>
<evidence type="ECO:0000313" key="4">
    <source>
        <dbReference type="Proteomes" id="UP000033514"/>
    </source>
</evidence>
<dbReference type="InterPro" id="IPR050879">
    <property type="entry name" value="Acyltransferase_3"/>
</dbReference>
<gene>
    <name evidence="3" type="ORF">VW35_15785</name>
</gene>
<dbReference type="GO" id="GO:0016747">
    <property type="term" value="F:acyltransferase activity, transferring groups other than amino-acyl groups"/>
    <property type="evidence" value="ECO:0007669"/>
    <property type="project" value="InterPro"/>
</dbReference>
<dbReference type="PANTHER" id="PTHR23028:SF53">
    <property type="entry name" value="ACYL_TRANSF_3 DOMAIN-CONTAINING PROTEIN"/>
    <property type="match status" value="1"/>
</dbReference>
<feature type="transmembrane region" description="Helical" evidence="1">
    <location>
        <begin position="21"/>
        <end position="45"/>
    </location>
</feature>
<proteinExistence type="predicted"/>
<feature type="transmembrane region" description="Helical" evidence="1">
    <location>
        <begin position="167"/>
        <end position="186"/>
    </location>
</feature>
<feature type="transmembrane region" description="Helical" evidence="1">
    <location>
        <begin position="332"/>
        <end position="357"/>
    </location>
</feature>
<feature type="transmembrane region" description="Helical" evidence="1">
    <location>
        <begin position="89"/>
        <end position="108"/>
    </location>
</feature>
<accession>A0A0F5L3G1</accession>
<feature type="transmembrane region" description="Helical" evidence="1">
    <location>
        <begin position="261"/>
        <end position="283"/>
    </location>
</feature>
<dbReference type="PANTHER" id="PTHR23028">
    <property type="entry name" value="ACETYLTRANSFERASE"/>
    <property type="match status" value="1"/>
</dbReference>
<feature type="domain" description="Acyltransferase 3" evidence="2">
    <location>
        <begin position="11"/>
        <end position="350"/>
    </location>
</feature>
<keyword evidence="1" id="KW-0812">Transmembrane</keyword>
<dbReference type="Proteomes" id="UP000033514">
    <property type="component" value="Unassembled WGS sequence"/>
</dbReference>
<reference evidence="3 4" key="1">
    <citation type="submission" date="2015-03" db="EMBL/GenBank/DDBJ databases">
        <authorList>
            <person name="Hassan Y.I."/>
            <person name="Lepp D."/>
            <person name="Zhou T."/>
        </authorList>
    </citation>
    <scope>NUCLEOTIDE SEQUENCE [LARGE SCALE GENOMIC DNA]</scope>
    <source>
        <strain evidence="3 4">GH2-10</strain>
    </source>
</reference>
<feature type="transmembrane region" description="Helical" evidence="1">
    <location>
        <begin position="140"/>
        <end position="160"/>
    </location>
</feature>
<sequence>MDSPNRVKEIYELRQLRGLAALLVFFYHAMHSGRTAIGITGWPVADFPPLAVLWEGHSGVSLFLVLSGFILAIGTFGREFNYARFLERRLRRIVPLTAIVLLFGLYAVQDLDFGQVLASTLLLRNTPAAFNDPSGITGTLWTVSVEFQFYLVAPFIFAAAGDRGLRFLIPAMFLLFAMKLIVLLPFWDQGKELYRINYFTIVGRANQFLIGVGLAYAVYRRPPDRSKKLLWWIALVVSAAAVMFLLWTVNYGGGVTNFRRWHLILPEFEGLVWSAFLVSFWMANPVRWPPAARSLANVGTVSFGLYVLHYAVQRAFWLNFSQIPGSEAVTNLWQVGLINLAVLAFCLALASASWFCIEKPFVNDDKRKPYVS</sequence>